<sequence>MLRPLTLHRRCRKLAEQIRLPQPFSIASFRDHVAAQRGRPLYLHALPLEAATVGACGLWLATTADDHIFYEQHTSALHQEHIVLHEFGHMLFDHHPVAGEVGDGDALGAVLPDLDPRMIGRILGRTNYSTRQEREAELLASLLRTGADQPPRQERHGPLASLSAALGVEESAC</sequence>
<name>A0A101NDC0_9ACTN</name>
<reference evidence="1 2" key="1">
    <citation type="submission" date="2015-10" db="EMBL/GenBank/DDBJ databases">
        <title>Draft genome sequence of Streptomyces pseudovenezuelae DSM 40212, type strain for the species Streptomyces pseudovenezuelae.</title>
        <authorList>
            <person name="Ruckert C."/>
            <person name="Winkler A."/>
            <person name="Kalinowski J."/>
            <person name="Kampfer P."/>
            <person name="Glaeser S."/>
        </authorList>
    </citation>
    <scope>NUCLEOTIDE SEQUENCE [LARGE SCALE GENOMIC DNA]</scope>
    <source>
        <strain evidence="1 2">DSM 40212</strain>
    </source>
</reference>
<organism evidence="1 2">
    <name type="scientific">Streptomyces pseudovenezuelae</name>
    <dbReference type="NCBI Taxonomy" id="67350"/>
    <lineage>
        <taxon>Bacteria</taxon>
        <taxon>Bacillati</taxon>
        <taxon>Actinomycetota</taxon>
        <taxon>Actinomycetes</taxon>
        <taxon>Kitasatosporales</taxon>
        <taxon>Streptomycetaceae</taxon>
        <taxon>Streptomyces</taxon>
        <taxon>Streptomyces aurantiacus group</taxon>
    </lineage>
</organism>
<dbReference type="EMBL" id="LMWM01000003">
    <property type="protein sequence ID" value="KUM91051.1"/>
    <property type="molecule type" value="Genomic_DNA"/>
</dbReference>
<proteinExistence type="predicted"/>
<protein>
    <recommendedName>
        <fullName evidence="3">Regulator component</fullName>
    </recommendedName>
</protein>
<gene>
    <name evidence="1" type="ORF">AQI94_03235</name>
</gene>
<evidence type="ECO:0008006" key="3">
    <source>
        <dbReference type="Google" id="ProtNLM"/>
    </source>
</evidence>
<dbReference type="OrthoDB" id="4144896at2"/>
<evidence type="ECO:0000313" key="2">
    <source>
        <dbReference type="Proteomes" id="UP000053039"/>
    </source>
</evidence>
<dbReference type="AlphaFoldDB" id="A0A101NDC0"/>
<dbReference type="Proteomes" id="UP000053039">
    <property type="component" value="Unassembled WGS sequence"/>
</dbReference>
<evidence type="ECO:0000313" key="1">
    <source>
        <dbReference type="EMBL" id="KUM91051.1"/>
    </source>
</evidence>
<comment type="caution">
    <text evidence="1">The sequence shown here is derived from an EMBL/GenBank/DDBJ whole genome shotgun (WGS) entry which is preliminary data.</text>
</comment>
<accession>A0A101NDC0</accession>